<dbReference type="Proteomes" id="UP000002508">
    <property type="component" value="Chromosome"/>
</dbReference>
<dbReference type="eggNOG" id="COG1216">
    <property type="taxonomic scope" value="Bacteria"/>
</dbReference>
<dbReference type="OrthoDB" id="9807209at2"/>
<dbReference type="GO" id="GO:0008767">
    <property type="term" value="F:UDP-galactopyranose mutase activity"/>
    <property type="evidence" value="ECO:0007669"/>
    <property type="project" value="TreeGrafter"/>
</dbReference>
<dbReference type="PANTHER" id="PTHR21197:SF0">
    <property type="entry name" value="UDP-GALACTOPYRANOSE MUTASE"/>
    <property type="match status" value="1"/>
</dbReference>
<name>B8GDB7_CHLAD</name>
<dbReference type="Gene3D" id="3.50.50.60">
    <property type="entry name" value="FAD/NAD(P)-binding domain"/>
    <property type="match status" value="1"/>
</dbReference>
<dbReference type="Pfam" id="PF01593">
    <property type="entry name" value="Amino_oxidase"/>
    <property type="match status" value="1"/>
</dbReference>
<dbReference type="Gene3D" id="3.90.550.10">
    <property type="entry name" value="Spore Coat Polysaccharide Biosynthesis Protein SpsA, Chain A"/>
    <property type="match status" value="1"/>
</dbReference>
<dbReference type="InterPro" id="IPR001173">
    <property type="entry name" value="Glyco_trans_2-like"/>
</dbReference>
<dbReference type="GO" id="GO:0050660">
    <property type="term" value="F:flavin adenine dinucleotide binding"/>
    <property type="evidence" value="ECO:0007669"/>
    <property type="project" value="TreeGrafter"/>
</dbReference>
<reference evidence="3" key="1">
    <citation type="submission" date="2008-12" db="EMBL/GenBank/DDBJ databases">
        <title>Complete sequence of Chloroflexus aggregans DSM 9485.</title>
        <authorList>
            <consortium name="US DOE Joint Genome Institute"/>
            <person name="Lucas S."/>
            <person name="Copeland A."/>
            <person name="Lapidus A."/>
            <person name="Glavina del Rio T."/>
            <person name="Dalin E."/>
            <person name="Tice H."/>
            <person name="Pitluck S."/>
            <person name="Foster B."/>
            <person name="Larimer F."/>
            <person name="Land M."/>
            <person name="Hauser L."/>
            <person name="Kyrpides N."/>
            <person name="Mikhailova N."/>
            <person name="Bryant D."/>
            <person name="Richardson P."/>
        </authorList>
    </citation>
    <scope>NUCLEOTIDE SEQUENCE</scope>
    <source>
        <strain evidence="3">DSM 9485</strain>
    </source>
</reference>
<dbReference type="GO" id="GO:0005829">
    <property type="term" value="C:cytosol"/>
    <property type="evidence" value="ECO:0007669"/>
    <property type="project" value="TreeGrafter"/>
</dbReference>
<dbReference type="STRING" id="326427.Cagg_2305"/>
<feature type="domain" description="Amine oxidase" evidence="2">
    <location>
        <begin position="12"/>
        <end position="414"/>
    </location>
</feature>
<evidence type="ECO:0000259" key="1">
    <source>
        <dbReference type="Pfam" id="PF00535"/>
    </source>
</evidence>
<dbReference type="PANTHER" id="PTHR21197">
    <property type="entry name" value="UDP-GALACTOPYRANOSE MUTASE"/>
    <property type="match status" value="1"/>
</dbReference>
<dbReference type="InterPro" id="IPR036188">
    <property type="entry name" value="FAD/NAD-bd_sf"/>
</dbReference>
<evidence type="ECO:0000259" key="2">
    <source>
        <dbReference type="Pfam" id="PF01593"/>
    </source>
</evidence>
<dbReference type="Pfam" id="PF00535">
    <property type="entry name" value="Glycos_transf_2"/>
    <property type="match status" value="1"/>
</dbReference>
<proteinExistence type="predicted"/>
<dbReference type="GO" id="GO:0016740">
    <property type="term" value="F:transferase activity"/>
    <property type="evidence" value="ECO:0007669"/>
    <property type="project" value="UniProtKB-KW"/>
</dbReference>
<keyword evidence="3" id="KW-0808">Transferase</keyword>
<organism evidence="3 4">
    <name type="scientific">Chloroflexus aggregans (strain MD-66 / DSM 9485)</name>
    <dbReference type="NCBI Taxonomy" id="326427"/>
    <lineage>
        <taxon>Bacteria</taxon>
        <taxon>Bacillati</taxon>
        <taxon>Chloroflexota</taxon>
        <taxon>Chloroflexia</taxon>
        <taxon>Chloroflexales</taxon>
        <taxon>Chloroflexineae</taxon>
        <taxon>Chloroflexaceae</taxon>
        <taxon>Chloroflexus</taxon>
    </lineage>
</organism>
<dbReference type="EMBL" id="CP001337">
    <property type="protein sequence ID" value="ACL25184.1"/>
    <property type="molecule type" value="Genomic_DNA"/>
</dbReference>
<sequence>MRKPVVILGAGIAGLSISYFLAQRGIPSIVLEKNPYYGGLARSFRWNDFWCDFAAHRFYAHDQEVLDRVRSITPMIEHYRRSRIFFKQRWLRDPIDIIELFSHLSMHERWHILQDYLRRDKTLPDHSFEQYVVKRYGHALYDIFFRCYTERLFSLSGHDIAVEWAIWKVRLSSPLDRLKNSTRTKFRRFYYPISGGYGAIVNGLYQKIQEQVILNAQVTSFIRNQNGQVQGVTYRRGNQEYELHAQHIISTLPLTVTAQLLGEEIKISYQKVDAVYLLLNKPLMSNNHWLYFMDSSSTINRLVEFKNMSNHQTPPNTTVVCAEVTIEVPNIVERVVNDLVQSKLIQPHEVIDTRVIREPFAYPRYTRGYINEVQRFQQVLQHYPNIHILGRSAQFTHYEVDDLLDQAYQMAQQITQTQPITIQSTNKEPPVWIVILTLNNYHDTEECLRSLQSLDYPSYNIVLVDNGSSDNTPNLVRKQFPNVKVIENHYNLGVAAGYNVGIHYALDNGAEYIFILNNDTTVDPLIITHLVQAAHEPNAGILMPIVYYYHNPQQVWSAGARYRAFPPAIVMERKIYNTYHDLQFAISCGFLITRHALEKAGLFDESFRFLWDDLDFSQRVRRAGLRILQVPQAKMWHKVSQTTNPASEQFWRTHGESSVIFFRRHRQSFPLPPIFYLGYFALREFIFKRRLKSLPSFLQGIRSGQTKQLVDVPLPKDRMSYP</sequence>
<gene>
    <name evidence="3" type="ordered locus">Cagg_2305</name>
</gene>
<dbReference type="RefSeq" id="WP_015941042.1">
    <property type="nucleotide sequence ID" value="NC_011831.1"/>
</dbReference>
<dbReference type="GO" id="GO:0016491">
    <property type="term" value="F:oxidoreductase activity"/>
    <property type="evidence" value="ECO:0007669"/>
    <property type="project" value="InterPro"/>
</dbReference>
<dbReference type="SUPFAM" id="SSF53448">
    <property type="entry name" value="Nucleotide-diphospho-sugar transferases"/>
    <property type="match status" value="1"/>
</dbReference>
<accession>B8GDB7</accession>
<dbReference type="InterPro" id="IPR002937">
    <property type="entry name" value="Amino_oxidase"/>
</dbReference>
<feature type="domain" description="Glycosyltransferase 2-like" evidence="1">
    <location>
        <begin position="433"/>
        <end position="599"/>
    </location>
</feature>
<dbReference type="eggNOG" id="COG1232">
    <property type="taxonomic scope" value="Bacteria"/>
</dbReference>
<dbReference type="CAZy" id="GT2">
    <property type="family name" value="Glycosyltransferase Family 2"/>
</dbReference>
<dbReference type="SUPFAM" id="SSF51971">
    <property type="entry name" value="Nucleotide-binding domain"/>
    <property type="match status" value="1"/>
</dbReference>
<keyword evidence="4" id="KW-1185">Reference proteome</keyword>
<dbReference type="CDD" id="cd04186">
    <property type="entry name" value="GT_2_like_c"/>
    <property type="match status" value="1"/>
</dbReference>
<dbReference type="AlphaFoldDB" id="B8GDB7"/>
<dbReference type="InterPro" id="IPR029044">
    <property type="entry name" value="Nucleotide-diphossugar_trans"/>
</dbReference>
<evidence type="ECO:0000313" key="3">
    <source>
        <dbReference type="EMBL" id="ACL25184.1"/>
    </source>
</evidence>
<dbReference type="HOGENOM" id="CLU_382971_0_0_0"/>
<dbReference type="KEGG" id="cag:Cagg_2305"/>
<evidence type="ECO:0000313" key="4">
    <source>
        <dbReference type="Proteomes" id="UP000002508"/>
    </source>
</evidence>
<protein>
    <submittedName>
        <fullName evidence="3">Glycosyl transferase family 2</fullName>
    </submittedName>
</protein>